<dbReference type="InterPro" id="IPR039420">
    <property type="entry name" value="WalR-like"/>
</dbReference>
<evidence type="ECO:0000256" key="1">
    <source>
        <dbReference type="ARBA" id="ARBA00022553"/>
    </source>
</evidence>
<sequence length="224" mass="24672">MLFLKKESMLNLLLAEDHNVVRSGIKKLLEADEAINIVAEAINGAQALELIRDNGSIDLLLTDLNMPGINGISLISEVKNFNPNVKVVILSMHDDEKYVAQAFQAGASGYLLKNVDAEEMLFALKYISRGGSYICAALSMSMLSKVLKRINSTVAVAETAIDFSSREIEILELIAEGLTNQEMADRLFISKRTVEGHRQSLTDKTGCRNTAALIRYAMVHDILQ</sequence>
<dbReference type="InterPro" id="IPR016032">
    <property type="entry name" value="Sig_transdc_resp-reg_C-effctor"/>
</dbReference>
<dbReference type="GO" id="GO:0006355">
    <property type="term" value="P:regulation of DNA-templated transcription"/>
    <property type="evidence" value="ECO:0007669"/>
    <property type="project" value="InterPro"/>
</dbReference>
<proteinExistence type="predicted"/>
<dbReference type="PANTHER" id="PTHR43214">
    <property type="entry name" value="TWO-COMPONENT RESPONSE REGULATOR"/>
    <property type="match status" value="1"/>
</dbReference>
<dbReference type="InterPro" id="IPR001789">
    <property type="entry name" value="Sig_transdc_resp-reg_receiver"/>
</dbReference>
<dbReference type="STRING" id="485917.Phep_2735"/>
<evidence type="ECO:0000256" key="5">
    <source>
        <dbReference type="PROSITE-ProRule" id="PRU00169"/>
    </source>
</evidence>
<keyword evidence="2" id="KW-0805">Transcription regulation</keyword>
<evidence type="ECO:0000259" key="6">
    <source>
        <dbReference type="PROSITE" id="PS50043"/>
    </source>
</evidence>
<dbReference type="SUPFAM" id="SSF46894">
    <property type="entry name" value="C-terminal effector domain of the bipartite response regulators"/>
    <property type="match status" value="1"/>
</dbReference>
<dbReference type="InterPro" id="IPR058245">
    <property type="entry name" value="NreC/VraR/RcsB-like_REC"/>
</dbReference>
<dbReference type="RefSeq" id="WP_015808547.1">
    <property type="nucleotide sequence ID" value="NC_013061.1"/>
</dbReference>
<dbReference type="InterPro" id="IPR011006">
    <property type="entry name" value="CheY-like_superfamily"/>
</dbReference>
<dbReference type="SUPFAM" id="SSF52172">
    <property type="entry name" value="CheY-like"/>
    <property type="match status" value="1"/>
</dbReference>
<dbReference type="CDD" id="cd17535">
    <property type="entry name" value="REC_NarL-like"/>
    <property type="match status" value="1"/>
</dbReference>
<accession>C6Y109</accession>
<dbReference type="CDD" id="cd06170">
    <property type="entry name" value="LuxR_C_like"/>
    <property type="match status" value="1"/>
</dbReference>
<dbReference type="SMART" id="SM00421">
    <property type="entry name" value="HTH_LUXR"/>
    <property type="match status" value="1"/>
</dbReference>
<evidence type="ECO:0000256" key="3">
    <source>
        <dbReference type="ARBA" id="ARBA00023125"/>
    </source>
</evidence>
<dbReference type="GO" id="GO:0000160">
    <property type="term" value="P:phosphorelay signal transduction system"/>
    <property type="evidence" value="ECO:0007669"/>
    <property type="project" value="InterPro"/>
</dbReference>
<evidence type="ECO:0000259" key="7">
    <source>
        <dbReference type="PROSITE" id="PS50110"/>
    </source>
</evidence>
<protein>
    <submittedName>
        <fullName evidence="8">Response regulator receiver</fullName>
    </submittedName>
</protein>
<gene>
    <name evidence="8" type="ordered locus">Phep_2735</name>
</gene>
<name>C6Y109_PEDHD</name>
<feature type="modified residue" description="4-aspartylphosphate" evidence="5">
    <location>
        <position position="63"/>
    </location>
</feature>
<feature type="domain" description="HTH luxR-type" evidence="6">
    <location>
        <begin position="156"/>
        <end position="221"/>
    </location>
</feature>
<keyword evidence="9" id="KW-1185">Reference proteome</keyword>
<dbReference type="KEGG" id="phe:Phep_2735"/>
<evidence type="ECO:0000313" key="8">
    <source>
        <dbReference type="EMBL" id="ACU04936.1"/>
    </source>
</evidence>
<dbReference type="PANTHER" id="PTHR43214:SF41">
    <property type="entry name" value="NITRATE_NITRITE RESPONSE REGULATOR PROTEIN NARP"/>
    <property type="match status" value="1"/>
</dbReference>
<evidence type="ECO:0000256" key="2">
    <source>
        <dbReference type="ARBA" id="ARBA00023015"/>
    </source>
</evidence>
<dbReference type="PROSITE" id="PS50110">
    <property type="entry name" value="RESPONSE_REGULATORY"/>
    <property type="match status" value="1"/>
</dbReference>
<dbReference type="PRINTS" id="PR00038">
    <property type="entry name" value="HTHLUXR"/>
</dbReference>
<dbReference type="Pfam" id="PF00196">
    <property type="entry name" value="GerE"/>
    <property type="match status" value="1"/>
</dbReference>
<dbReference type="HOGENOM" id="CLU_000445_90_1_10"/>
<evidence type="ECO:0000256" key="4">
    <source>
        <dbReference type="ARBA" id="ARBA00023163"/>
    </source>
</evidence>
<keyword evidence="3" id="KW-0238">DNA-binding</keyword>
<dbReference type="SMART" id="SM00448">
    <property type="entry name" value="REC"/>
    <property type="match status" value="1"/>
</dbReference>
<dbReference type="GO" id="GO:0003677">
    <property type="term" value="F:DNA binding"/>
    <property type="evidence" value="ECO:0007669"/>
    <property type="project" value="UniProtKB-KW"/>
</dbReference>
<dbReference type="EMBL" id="CP001681">
    <property type="protein sequence ID" value="ACU04936.1"/>
    <property type="molecule type" value="Genomic_DNA"/>
</dbReference>
<dbReference type="InterPro" id="IPR000792">
    <property type="entry name" value="Tscrpt_reg_LuxR_C"/>
</dbReference>
<dbReference type="AlphaFoldDB" id="C6Y109"/>
<dbReference type="Gene3D" id="3.40.50.2300">
    <property type="match status" value="1"/>
</dbReference>
<organism evidence="8 9">
    <name type="scientific">Pedobacter heparinus (strain ATCC 13125 / DSM 2366 / CIP 104194 / JCM 7457 / NBRC 12017 / NCIMB 9290 / NRRL B-14731 / HIM 762-3)</name>
    <dbReference type="NCBI Taxonomy" id="485917"/>
    <lineage>
        <taxon>Bacteria</taxon>
        <taxon>Pseudomonadati</taxon>
        <taxon>Bacteroidota</taxon>
        <taxon>Sphingobacteriia</taxon>
        <taxon>Sphingobacteriales</taxon>
        <taxon>Sphingobacteriaceae</taxon>
        <taxon>Pedobacter</taxon>
    </lineage>
</organism>
<feature type="domain" description="Response regulatory" evidence="7">
    <location>
        <begin position="11"/>
        <end position="128"/>
    </location>
</feature>
<keyword evidence="4" id="KW-0804">Transcription</keyword>
<dbReference type="PROSITE" id="PS50043">
    <property type="entry name" value="HTH_LUXR_2"/>
    <property type="match status" value="1"/>
</dbReference>
<evidence type="ECO:0000313" key="9">
    <source>
        <dbReference type="Proteomes" id="UP000000852"/>
    </source>
</evidence>
<reference evidence="8 9" key="1">
    <citation type="journal article" date="2009" name="Stand. Genomic Sci.">
        <title>Complete genome sequence of Pedobacter heparinus type strain (HIM 762-3).</title>
        <authorList>
            <person name="Han C."/>
            <person name="Spring S."/>
            <person name="Lapidus A."/>
            <person name="Del Rio T.G."/>
            <person name="Tice H."/>
            <person name="Copeland A."/>
            <person name="Cheng J.F."/>
            <person name="Lucas S."/>
            <person name="Chen F."/>
            <person name="Nolan M."/>
            <person name="Bruce D."/>
            <person name="Goodwin L."/>
            <person name="Pitluck S."/>
            <person name="Ivanova N."/>
            <person name="Mavromatis K."/>
            <person name="Mikhailova N."/>
            <person name="Pati A."/>
            <person name="Chen A."/>
            <person name="Palaniappan K."/>
            <person name="Land M."/>
            <person name="Hauser L."/>
            <person name="Chang Y.J."/>
            <person name="Jeffries C.C."/>
            <person name="Saunders E."/>
            <person name="Chertkov O."/>
            <person name="Brettin T."/>
            <person name="Goker M."/>
            <person name="Rohde M."/>
            <person name="Bristow J."/>
            <person name="Eisen J.A."/>
            <person name="Markowitz V."/>
            <person name="Hugenholtz P."/>
            <person name="Kyrpides N.C."/>
            <person name="Klenk H.P."/>
            <person name="Detter J.C."/>
        </authorList>
    </citation>
    <scope>NUCLEOTIDE SEQUENCE [LARGE SCALE GENOMIC DNA]</scope>
    <source>
        <strain evidence="9">ATCC 13125 / DSM 2366 / CIP 104194 / JCM 7457 / NBRC 12017 / NCIMB 9290 / NRRL B-14731 / HIM 762-3</strain>
    </source>
</reference>
<keyword evidence="1 5" id="KW-0597">Phosphoprotein</keyword>
<dbReference type="Proteomes" id="UP000000852">
    <property type="component" value="Chromosome"/>
</dbReference>
<dbReference type="Pfam" id="PF00072">
    <property type="entry name" value="Response_reg"/>
    <property type="match status" value="1"/>
</dbReference>
<dbReference type="eggNOG" id="COG2197">
    <property type="taxonomic scope" value="Bacteria"/>
</dbReference>